<dbReference type="PROSITE" id="PS00374">
    <property type="entry name" value="MGMT"/>
    <property type="match status" value="1"/>
</dbReference>
<dbReference type="InterPro" id="IPR014048">
    <property type="entry name" value="MethylDNA_cys_MeTrfase_DNA-bd"/>
</dbReference>
<evidence type="ECO:0000256" key="10">
    <source>
        <dbReference type="ARBA" id="ARBA00031621"/>
    </source>
</evidence>
<keyword evidence="5" id="KW-0489">Methyltransferase</keyword>
<accession>A0ABN7UQ99</accession>
<organism evidence="13 14">
    <name type="scientific">Gigaspora margarita</name>
    <dbReference type="NCBI Taxonomy" id="4874"/>
    <lineage>
        <taxon>Eukaryota</taxon>
        <taxon>Fungi</taxon>
        <taxon>Fungi incertae sedis</taxon>
        <taxon>Mucoromycota</taxon>
        <taxon>Glomeromycotina</taxon>
        <taxon>Glomeromycetes</taxon>
        <taxon>Diversisporales</taxon>
        <taxon>Gigasporaceae</taxon>
        <taxon>Gigaspora</taxon>
    </lineage>
</organism>
<proteinExistence type="inferred from homology"/>
<keyword evidence="7" id="KW-0227">DNA damage</keyword>
<keyword evidence="6" id="KW-0808">Transferase</keyword>
<name>A0ABN7UQ99_GIGMA</name>
<comment type="catalytic activity">
    <reaction evidence="1">
        <text>a 4-O-methyl-thymidine in DNA + L-cysteinyl-[protein] = a thymidine in DNA + S-methyl-L-cysteinyl-[protein]</text>
        <dbReference type="Rhea" id="RHEA:53428"/>
        <dbReference type="Rhea" id="RHEA-COMP:10131"/>
        <dbReference type="Rhea" id="RHEA-COMP:10132"/>
        <dbReference type="Rhea" id="RHEA-COMP:13555"/>
        <dbReference type="Rhea" id="RHEA-COMP:13556"/>
        <dbReference type="ChEBI" id="CHEBI:29950"/>
        <dbReference type="ChEBI" id="CHEBI:82612"/>
        <dbReference type="ChEBI" id="CHEBI:137386"/>
        <dbReference type="ChEBI" id="CHEBI:137387"/>
        <dbReference type="EC" id="2.1.1.63"/>
    </reaction>
</comment>
<reference evidence="13 14" key="1">
    <citation type="submission" date="2021-06" db="EMBL/GenBank/DDBJ databases">
        <authorList>
            <person name="Kallberg Y."/>
            <person name="Tangrot J."/>
            <person name="Rosling A."/>
        </authorList>
    </citation>
    <scope>NUCLEOTIDE SEQUENCE [LARGE SCALE GENOMIC DNA]</scope>
    <source>
        <strain evidence="13 14">120-4 pot B 10/14</strain>
    </source>
</reference>
<dbReference type="Pfam" id="PF01035">
    <property type="entry name" value="DNA_binding_1"/>
    <property type="match status" value="1"/>
</dbReference>
<keyword evidence="8" id="KW-0234">DNA repair</keyword>
<dbReference type="Proteomes" id="UP000789901">
    <property type="component" value="Unassembled WGS sequence"/>
</dbReference>
<evidence type="ECO:0000256" key="3">
    <source>
        <dbReference type="ARBA" id="ARBA00011918"/>
    </source>
</evidence>
<evidence type="ECO:0000256" key="2">
    <source>
        <dbReference type="ARBA" id="ARBA00008711"/>
    </source>
</evidence>
<evidence type="ECO:0000256" key="1">
    <source>
        <dbReference type="ARBA" id="ARBA00001286"/>
    </source>
</evidence>
<evidence type="ECO:0000256" key="8">
    <source>
        <dbReference type="ARBA" id="ARBA00023204"/>
    </source>
</evidence>
<evidence type="ECO:0000313" key="13">
    <source>
        <dbReference type="EMBL" id="CAG8651053.1"/>
    </source>
</evidence>
<evidence type="ECO:0000256" key="9">
    <source>
        <dbReference type="ARBA" id="ARBA00030795"/>
    </source>
</evidence>
<comment type="similarity">
    <text evidence="2">Belongs to the MGMT family.</text>
</comment>
<evidence type="ECO:0000256" key="4">
    <source>
        <dbReference type="ARBA" id="ARBA00015377"/>
    </source>
</evidence>
<dbReference type="CDD" id="cd06445">
    <property type="entry name" value="ATase"/>
    <property type="match status" value="1"/>
</dbReference>
<dbReference type="PANTHER" id="PTHR10815">
    <property type="entry name" value="METHYLATED-DNA--PROTEIN-CYSTEINE METHYLTRANSFERASE"/>
    <property type="match status" value="1"/>
</dbReference>
<dbReference type="EMBL" id="CAJVQB010005010">
    <property type="protein sequence ID" value="CAG8651053.1"/>
    <property type="molecule type" value="Genomic_DNA"/>
</dbReference>
<feature type="domain" description="Methylated-DNA-[protein]-cysteine S-methyltransferase DNA binding" evidence="12">
    <location>
        <begin position="65"/>
        <end position="132"/>
    </location>
</feature>
<dbReference type="NCBIfam" id="TIGR00589">
    <property type="entry name" value="ogt"/>
    <property type="match status" value="1"/>
</dbReference>
<dbReference type="PANTHER" id="PTHR10815:SF13">
    <property type="entry name" value="METHYLATED-DNA--PROTEIN-CYSTEINE METHYLTRANSFERASE"/>
    <property type="match status" value="1"/>
</dbReference>
<dbReference type="InterPro" id="IPR036217">
    <property type="entry name" value="MethylDNA_cys_MeTrfase_DNAb"/>
</dbReference>
<evidence type="ECO:0000256" key="11">
    <source>
        <dbReference type="ARBA" id="ARBA00049348"/>
    </source>
</evidence>
<comment type="caution">
    <text evidence="13">The sequence shown here is derived from an EMBL/GenBank/DDBJ whole genome shotgun (WGS) entry which is preliminary data.</text>
</comment>
<evidence type="ECO:0000256" key="7">
    <source>
        <dbReference type="ARBA" id="ARBA00022763"/>
    </source>
</evidence>
<keyword evidence="14" id="KW-1185">Reference proteome</keyword>
<evidence type="ECO:0000313" key="14">
    <source>
        <dbReference type="Proteomes" id="UP000789901"/>
    </source>
</evidence>
<evidence type="ECO:0000256" key="5">
    <source>
        <dbReference type="ARBA" id="ARBA00022603"/>
    </source>
</evidence>
<gene>
    <name evidence="13" type="ORF">GMARGA_LOCUS9356</name>
</gene>
<protein>
    <recommendedName>
        <fullName evidence="4">Methylated-DNA--protein-cysteine methyltransferase</fullName>
        <ecNumber evidence="3">2.1.1.63</ecNumber>
    </recommendedName>
    <alternativeName>
        <fullName evidence="9">6-O-methylguanine-DNA methyltransferase</fullName>
    </alternativeName>
    <alternativeName>
        <fullName evidence="10">O-6-methylguanine-DNA-alkyltransferase</fullName>
    </alternativeName>
</protein>
<dbReference type="InterPro" id="IPR001497">
    <property type="entry name" value="MethylDNA_cys_MeTrfase_AS"/>
</dbReference>
<dbReference type="EC" id="2.1.1.63" evidence="3"/>
<evidence type="ECO:0000259" key="12">
    <source>
        <dbReference type="Pfam" id="PF01035"/>
    </source>
</evidence>
<evidence type="ECO:0000256" key="6">
    <source>
        <dbReference type="ARBA" id="ARBA00022679"/>
    </source>
</evidence>
<dbReference type="InterPro" id="IPR036388">
    <property type="entry name" value="WH-like_DNA-bd_sf"/>
</dbReference>
<dbReference type="Gene3D" id="1.10.10.10">
    <property type="entry name" value="Winged helix-like DNA-binding domain superfamily/Winged helix DNA-binding domain"/>
    <property type="match status" value="1"/>
</dbReference>
<comment type="catalytic activity">
    <reaction evidence="11">
        <text>a 6-O-methyl-2'-deoxyguanosine in DNA + L-cysteinyl-[protein] = S-methyl-L-cysteinyl-[protein] + a 2'-deoxyguanosine in DNA</text>
        <dbReference type="Rhea" id="RHEA:24000"/>
        <dbReference type="Rhea" id="RHEA-COMP:10131"/>
        <dbReference type="Rhea" id="RHEA-COMP:10132"/>
        <dbReference type="Rhea" id="RHEA-COMP:11367"/>
        <dbReference type="Rhea" id="RHEA-COMP:11368"/>
        <dbReference type="ChEBI" id="CHEBI:29950"/>
        <dbReference type="ChEBI" id="CHEBI:82612"/>
        <dbReference type="ChEBI" id="CHEBI:85445"/>
        <dbReference type="ChEBI" id="CHEBI:85448"/>
        <dbReference type="EC" id="2.1.1.63"/>
    </reaction>
</comment>
<dbReference type="SUPFAM" id="SSF46767">
    <property type="entry name" value="Methylated DNA-protein cysteine methyltransferase, C-terminal domain"/>
    <property type="match status" value="1"/>
</dbReference>
<sequence>MSTLLSISNHADVGENNSTSLLQPTNNDFPLEIISLKNTSPITYPSTKSDRLKFINPKTGRIVTEFQYKVYDLCAQIPEGFVSTYKLLATALKSSPRAVGGALRVNPFAPLPIPCHRVIASDFFIGGFDGEWFNRQHQNNVVKKRNYNDSIMEDKIGCKLDRLKREGIFFDKEGWLQEDIGRERKKHIKLLQDSEKVRNKNFNLCLTCGMIVKTISALQCGGVNSFSWKELKPLVQDNLLQENFEKPINWKDQASRNIASNKDIIKDEKTQVHERLIAKLSEVDVKLICNDPLTNNIIDLGDKLSSNPKRGKASNSYKLVLSQSEKVVHDRWVEENYD</sequence>